<dbReference type="InterPro" id="IPR005171">
    <property type="entry name" value="Cyt_c_oxidase_su4_prok"/>
</dbReference>
<evidence type="ECO:0000313" key="10">
    <source>
        <dbReference type="Proteomes" id="UP000321192"/>
    </source>
</evidence>
<evidence type="ECO:0000313" key="8">
    <source>
        <dbReference type="EMBL" id="TXH85705.1"/>
    </source>
</evidence>
<evidence type="ECO:0000313" key="7">
    <source>
        <dbReference type="EMBL" id="ACR01203.1"/>
    </source>
</evidence>
<feature type="transmembrane region" description="Helical" evidence="6">
    <location>
        <begin position="12"/>
        <end position="32"/>
    </location>
</feature>
<proteinExistence type="predicted"/>
<feature type="transmembrane region" description="Helical" evidence="6">
    <location>
        <begin position="38"/>
        <end position="59"/>
    </location>
</feature>
<dbReference type="AlphaFoldDB" id="C4K9X7"/>
<keyword evidence="5 6" id="KW-0472">Membrane</keyword>
<dbReference type="EMBL" id="CP001281">
    <property type="protein sequence ID" value="ACR01203.1"/>
    <property type="molecule type" value="Genomic_DNA"/>
</dbReference>
<evidence type="ECO:0000256" key="6">
    <source>
        <dbReference type="SAM" id="Phobius"/>
    </source>
</evidence>
<dbReference type="RefSeq" id="WP_004304117.1">
    <property type="nucleotide sequence ID" value="NC_011662.2"/>
</dbReference>
<evidence type="ECO:0000256" key="2">
    <source>
        <dbReference type="ARBA" id="ARBA00022475"/>
    </source>
</evidence>
<dbReference type="Proteomes" id="UP000002186">
    <property type="component" value="Chromosome"/>
</dbReference>
<evidence type="ECO:0000313" key="9">
    <source>
        <dbReference type="Proteomes" id="UP000002186"/>
    </source>
</evidence>
<sequence>MSARMHGTPRGSTILFATLILATVATWGMGSLGVTGTWGVAILAAISFWKGAVVILDFMALRHAPLLWRAITMGWIIVVWALIAIAYIKGLAQ</sequence>
<keyword evidence="2" id="KW-1003">Cell membrane</keyword>
<evidence type="ECO:0008006" key="11">
    <source>
        <dbReference type="Google" id="ProtNLM"/>
    </source>
</evidence>
<evidence type="ECO:0000256" key="5">
    <source>
        <dbReference type="ARBA" id="ARBA00023136"/>
    </source>
</evidence>
<accession>A0A5C7SS69</accession>
<feature type="transmembrane region" description="Helical" evidence="6">
    <location>
        <begin position="66"/>
        <end position="88"/>
    </location>
</feature>
<accession>C4K9X7</accession>
<dbReference type="GO" id="GO:0005886">
    <property type="term" value="C:plasma membrane"/>
    <property type="evidence" value="ECO:0007669"/>
    <property type="project" value="UniProtKB-SubCell"/>
</dbReference>
<organism evidence="7 9">
    <name type="scientific">Thauera aminoaromatica</name>
    <dbReference type="NCBI Taxonomy" id="164330"/>
    <lineage>
        <taxon>Bacteria</taxon>
        <taxon>Pseudomonadati</taxon>
        <taxon>Pseudomonadota</taxon>
        <taxon>Betaproteobacteria</taxon>
        <taxon>Rhodocyclales</taxon>
        <taxon>Zoogloeaceae</taxon>
        <taxon>Thauera</taxon>
    </lineage>
</organism>
<evidence type="ECO:0000256" key="1">
    <source>
        <dbReference type="ARBA" id="ARBA00004651"/>
    </source>
</evidence>
<keyword evidence="4 6" id="KW-1133">Transmembrane helix</keyword>
<dbReference type="Pfam" id="PF03626">
    <property type="entry name" value="COX4_pro"/>
    <property type="match status" value="1"/>
</dbReference>
<dbReference type="STRING" id="85643.Tmz1t_2601"/>
<dbReference type="eggNOG" id="ENOG5033B0E">
    <property type="taxonomic scope" value="Bacteria"/>
</dbReference>
<reference evidence="9" key="1">
    <citation type="submission" date="2009-05" db="EMBL/GenBank/DDBJ databases">
        <title>Complete sequence of chromosome of Thauera sp. MZ1T.</title>
        <authorList>
            <consortium name="US DOE Joint Genome Institute"/>
            <person name="Lucas S."/>
            <person name="Copeland A."/>
            <person name="Lapidus A."/>
            <person name="Glavina del Rio T."/>
            <person name="Dalin E."/>
            <person name="Tice H."/>
            <person name="Bruce D."/>
            <person name="Goodwin L."/>
            <person name="Pitluck S."/>
            <person name="Sims D."/>
            <person name="Brettin T."/>
            <person name="Detter J.C."/>
            <person name="Han C."/>
            <person name="Larimer F."/>
            <person name="Land M."/>
            <person name="Hauser L."/>
            <person name="Kyrpides N."/>
            <person name="Mikhailova N."/>
            <person name="Sayler G.S."/>
        </authorList>
    </citation>
    <scope>NUCLEOTIDE SEQUENCE [LARGE SCALE GENOMIC DNA]</scope>
    <source>
        <strain evidence="9">MZ1T</strain>
    </source>
</reference>
<keyword evidence="9" id="KW-1185">Reference proteome</keyword>
<dbReference type="EMBL" id="SSFD01000136">
    <property type="protein sequence ID" value="TXH85705.1"/>
    <property type="molecule type" value="Genomic_DNA"/>
</dbReference>
<evidence type="ECO:0000256" key="4">
    <source>
        <dbReference type="ARBA" id="ARBA00022989"/>
    </source>
</evidence>
<dbReference type="OrthoDB" id="9181004at2"/>
<evidence type="ECO:0000256" key="3">
    <source>
        <dbReference type="ARBA" id="ARBA00022692"/>
    </source>
</evidence>
<gene>
    <name evidence="7" type="ordered locus">Tmz1t_2601</name>
    <name evidence="8" type="ORF">E6Q80_09360</name>
</gene>
<protein>
    <recommendedName>
        <fullName evidence="11">Cytochrome C oxidase subunit IV</fullName>
    </recommendedName>
</protein>
<keyword evidence="3 6" id="KW-0812">Transmembrane</keyword>
<reference evidence="8 10" key="3">
    <citation type="submission" date="2018-09" db="EMBL/GenBank/DDBJ databases">
        <title>Metagenome Assembled Genomes from an Advanced Water Purification Facility.</title>
        <authorList>
            <person name="Stamps B.W."/>
            <person name="Spear J.R."/>
        </authorList>
    </citation>
    <scope>NUCLEOTIDE SEQUENCE [LARGE SCALE GENOMIC DNA]</scope>
    <source>
        <strain evidence="8">Bin_27_1</strain>
    </source>
</reference>
<name>C4K9X7_THASP</name>
<comment type="subcellular location">
    <subcellularLocation>
        <location evidence="1">Cell membrane</location>
        <topology evidence="1">Multi-pass membrane protein</topology>
    </subcellularLocation>
</comment>
<dbReference type="Proteomes" id="UP000321192">
    <property type="component" value="Unassembled WGS sequence"/>
</dbReference>
<reference evidence="7 9" key="2">
    <citation type="journal article" date="2012" name="Stand. Genomic Sci.">
        <title>Complete genome sequence of Thauera aminoaromatica strain MZ1T.</title>
        <authorList>
            <person name="Jiang K."/>
            <person name="Sanseverino J."/>
            <person name="Chauhan A."/>
            <person name="Lucas S."/>
            <person name="Copeland A."/>
            <person name="Lapidus A."/>
            <person name="Del Rio T.G."/>
            <person name="Dalin E."/>
            <person name="Tice H."/>
            <person name="Bruce D."/>
            <person name="Goodwin L."/>
            <person name="Pitluck S."/>
            <person name="Sims D."/>
            <person name="Brettin T."/>
            <person name="Detter J.C."/>
            <person name="Han C."/>
            <person name="Chang Y.J."/>
            <person name="Larimer F."/>
            <person name="Land M."/>
            <person name="Hauser L."/>
            <person name="Kyrpides N.C."/>
            <person name="Mikhailova N."/>
            <person name="Moser S."/>
            <person name="Jegier P."/>
            <person name="Close D."/>
            <person name="Debruyn J.M."/>
            <person name="Wang Y."/>
            <person name="Layton A.C."/>
            <person name="Allen M.S."/>
            <person name="Sayler G.S."/>
        </authorList>
    </citation>
    <scope>NUCLEOTIDE SEQUENCE [LARGE SCALE GENOMIC DNA]</scope>
    <source>
        <strain evidence="7 9">MZ1T</strain>
    </source>
</reference>
<dbReference type="KEGG" id="tmz:Tmz1t_2601"/>
<dbReference type="HOGENOM" id="CLU_175439_1_0_4"/>